<evidence type="ECO:0000313" key="1">
    <source>
        <dbReference type="EMBL" id="QCK88165.1"/>
    </source>
</evidence>
<dbReference type="KEGG" id="paqt:E8L99_21575"/>
<organism evidence="1 2">
    <name type="scientific">Phreatobacter aquaticus</name>
    <dbReference type="NCBI Taxonomy" id="2570229"/>
    <lineage>
        <taxon>Bacteria</taxon>
        <taxon>Pseudomonadati</taxon>
        <taxon>Pseudomonadota</taxon>
        <taxon>Alphaproteobacteria</taxon>
        <taxon>Hyphomicrobiales</taxon>
        <taxon>Phreatobacteraceae</taxon>
        <taxon>Phreatobacter</taxon>
    </lineage>
</organism>
<protein>
    <submittedName>
        <fullName evidence="1">Uncharacterized protein</fullName>
    </submittedName>
</protein>
<reference evidence="1 2" key="1">
    <citation type="submission" date="2019-04" db="EMBL/GenBank/DDBJ databases">
        <title>Phreatobacter aquaticus sp. nov.</title>
        <authorList>
            <person name="Choi A."/>
            <person name="Baek K."/>
        </authorList>
    </citation>
    <scope>NUCLEOTIDE SEQUENCE [LARGE SCALE GENOMIC DNA]</scope>
    <source>
        <strain evidence="1 2">NMCR1094</strain>
    </source>
</reference>
<evidence type="ECO:0000313" key="2">
    <source>
        <dbReference type="Proteomes" id="UP000298588"/>
    </source>
</evidence>
<accession>A0A4D7QLT3</accession>
<dbReference type="Proteomes" id="UP000298588">
    <property type="component" value="Chromosome"/>
</dbReference>
<dbReference type="OrthoDB" id="7527830at2"/>
<name>A0A4D7QLT3_9HYPH</name>
<dbReference type="AlphaFoldDB" id="A0A4D7QLT3"/>
<dbReference type="EMBL" id="CP039865">
    <property type="protein sequence ID" value="QCK88165.1"/>
    <property type="molecule type" value="Genomic_DNA"/>
</dbReference>
<sequence length="205" mass="23830">MRKRMGGRSGLGYELLFNNGDFPQDIDTSLDSIHVWLRHFDSEFYRTFGHHKGFADLTHLQGDQLIRHFVQQGWRERRSYSRFFYSFIDPDFYAARYPHLKLQTPRDAIAHWMYRGAFEGRIPNVVTDDIINARFHLFQMGRVGSKAIQSALQEAGVFGTIPHLHWSSEAIRSYPDCFFLIPRLSGTLSPRISISSVVSAIQFRD</sequence>
<dbReference type="RefSeq" id="WP_137101493.1">
    <property type="nucleotide sequence ID" value="NZ_CP039865.1"/>
</dbReference>
<proteinExistence type="predicted"/>
<keyword evidence="2" id="KW-1185">Reference proteome</keyword>
<gene>
    <name evidence="1" type="ORF">E8L99_21575</name>
</gene>